<dbReference type="GO" id="GO:0016020">
    <property type="term" value="C:membrane"/>
    <property type="evidence" value="ECO:0007669"/>
    <property type="project" value="TreeGrafter"/>
</dbReference>
<dbReference type="Pfam" id="PF00561">
    <property type="entry name" value="Abhydrolase_1"/>
    <property type="match status" value="1"/>
</dbReference>
<dbReference type="RefSeq" id="WP_153573496.1">
    <property type="nucleotide sequence ID" value="NZ_CP045725.1"/>
</dbReference>
<proteinExistence type="predicted"/>
<dbReference type="KEGG" id="rain:Rai3103_16615"/>
<feature type="domain" description="AB hydrolase-1" evidence="2">
    <location>
        <begin position="29"/>
        <end position="262"/>
    </location>
</feature>
<name>A0A5Q2FGQ1_9ACTN</name>
<dbReference type="EMBL" id="CP045725">
    <property type="protein sequence ID" value="QGF24967.1"/>
    <property type="molecule type" value="Genomic_DNA"/>
</dbReference>
<dbReference type="PANTHER" id="PTHR43798:SF31">
    <property type="entry name" value="AB HYDROLASE SUPERFAMILY PROTEIN YCLE"/>
    <property type="match status" value="1"/>
</dbReference>
<dbReference type="Proteomes" id="UP000386847">
    <property type="component" value="Chromosome"/>
</dbReference>
<protein>
    <submittedName>
        <fullName evidence="3">Alpha/beta fold hydrolase</fullName>
    </submittedName>
</protein>
<evidence type="ECO:0000256" key="1">
    <source>
        <dbReference type="ARBA" id="ARBA00022801"/>
    </source>
</evidence>
<reference evidence="3 4" key="1">
    <citation type="submission" date="2019-10" db="EMBL/GenBank/DDBJ databases">
        <title>Genomic analysis of Raineyella sp. CBA3103.</title>
        <authorList>
            <person name="Roh S.W."/>
        </authorList>
    </citation>
    <scope>NUCLEOTIDE SEQUENCE [LARGE SCALE GENOMIC DNA]</scope>
    <source>
        <strain evidence="3 4">CBA3103</strain>
    </source>
</reference>
<accession>A0A5Q2FGQ1</accession>
<evidence type="ECO:0000313" key="3">
    <source>
        <dbReference type="EMBL" id="QGF24967.1"/>
    </source>
</evidence>
<organism evidence="3 4">
    <name type="scientific">Raineyella fluvialis</name>
    <dbReference type="NCBI Taxonomy" id="2662261"/>
    <lineage>
        <taxon>Bacteria</taxon>
        <taxon>Bacillati</taxon>
        <taxon>Actinomycetota</taxon>
        <taxon>Actinomycetes</taxon>
        <taxon>Propionibacteriales</taxon>
        <taxon>Propionibacteriaceae</taxon>
        <taxon>Raineyella</taxon>
    </lineage>
</organism>
<keyword evidence="4" id="KW-1185">Reference proteome</keyword>
<dbReference type="InterPro" id="IPR000639">
    <property type="entry name" value="Epox_hydrolase-like"/>
</dbReference>
<dbReference type="InterPro" id="IPR050266">
    <property type="entry name" value="AB_hydrolase_sf"/>
</dbReference>
<dbReference type="AlphaFoldDB" id="A0A5Q2FGQ1"/>
<evidence type="ECO:0000313" key="4">
    <source>
        <dbReference type="Proteomes" id="UP000386847"/>
    </source>
</evidence>
<gene>
    <name evidence="3" type="ORF">Rai3103_16615</name>
</gene>
<dbReference type="PRINTS" id="PR00111">
    <property type="entry name" value="ABHYDROLASE"/>
</dbReference>
<keyword evidence="1 3" id="KW-0378">Hydrolase</keyword>
<dbReference type="GO" id="GO:0016787">
    <property type="term" value="F:hydrolase activity"/>
    <property type="evidence" value="ECO:0007669"/>
    <property type="project" value="UniProtKB-KW"/>
</dbReference>
<dbReference type="Gene3D" id="3.40.50.1820">
    <property type="entry name" value="alpha/beta hydrolase"/>
    <property type="match status" value="1"/>
</dbReference>
<dbReference type="InterPro" id="IPR029058">
    <property type="entry name" value="AB_hydrolase_fold"/>
</dbReference>
<dbReference type="SUPFAM" id="SSF53474">
    <property type="entry name" value="alpha/beta-Hydrolases"/>
    <property type="match status" value="1"/>
</dbReference>
<evidence type="ECO:0000259" key="2">
    <source>
        <dbReference type="Pfam" id="PF00561"/>
    </source>
</evidence>
<dbReference type="PANTHER" id="PTHR43798">
    <property type="entry name" value="MONOACYLGLYCEROL LIPASE"/>
    <property type="match status" value="1"/>
</dbReference>
<sequence length="277" mass="30267">MSEQNPEIGQSVQTGDIVTNYHDIGEGAPVLLFHGSGPGVSAWANWRLLIAALSPKFRVLAPDFAGFGYSRVPDGITYSRQVWLDQMIAFMDALGIEKASVVGNSFGGSMALSLAIHHPERVDKVILMGAAGVPFELTEGLDRVWGYEPSLETMDDLMRSTFAYDSSLITDDLVRMRYEASVRPGAQEAFSAMFPAPRQQGVDGLAHTEAEVRTIGHRTLIVHGRDDKVIPLSNSTTLLDWIDDSQLHVFGHCGHWTQIEKAAPFAALVGDFLQGRV</sequence>
<dbReference type="PRINTS" id="PR00412">
    <property type="entry name" value="EPOXHYDRLASE"/>
</dbReference>
<dbReference type="InterPro" id="IPR000073">
    <property type="entry name" value="AB_hydrolase_1"/>
</dbReference>